<dbReference type="Proteomes" id="UP000502756">
    <property type="component" value="Chromosome"/>
</dbReference>
<reference evidence="1 2" key="1">
    <citation type="submission" date="2020-05" db="EMBL/GenBank/DDBJ databases">
        <title>Genome sequencing of Spirosoma sp. TS118.</title>
        <authorList>
            <person name="Lee J.-H."/>
            <person name="Jeong S."/>
            <person name="Zhao L."/>
            <person name="Jung J.-H."/>
            <person name="Kim M.-K."/>
            <person name="Lim S."/>
        </authorList>
    </citation>
    <scope>NUCLEOTIDE SEQUENCE [LARGE SCALE GENOMIC DNA]</scope>
    <source>
        <strain evidence="1 2">TS118</strain>
    </source>
</reference>
<accession>A0A6M5YEJ0</accession>
<evidence type="ECO:0000313" key="2">
    <source>
        <dbReference type="Proteomes" id="UP000502756"/>
    </source>
</evidence>
<dbReference type="EMBL" id="CP053435">
    <property type="protein sequence ID" value="QJW92378.1"/>
    <property type="molecule type" value="Genomic_DNA"/>
</dbReference>
<evidence type="ECO:0000313" key="1">
    <source>
        <dbReference type="EMBL" id="QJW92378.1"/>
    </source>
</evidence>
<dbReference type="KEGG" id="stae:HNV11_16235"/>
<dbReference type="AlphaFoldDB" id="A0A6M5YEJ0"/>
<gene>
    <name evidence="1" type="ORF">HNV11_16235</name>
</gene>
<proteinExistence type="predicted"/>
<sequence length="116" mass="12383">MFIGGLGACRTSQQFGQQKRLRLGIGEIEEVSFPQRGDGSTQLIGASDNQEVVEVSRRELAPAVDTLKRDGSGPAVFQLKGVTLGTAKVIFSEKKAGEIGSGEALRTYTVEVVTKK</sequence>
<organism evidence="1 2">
    <name type="scientific">Spirosoma taeanense</name>
    <dbReference type="NCBI Taxonomy" id="2735870"/>
    <lineage>
        <taxon>Bacteria</taxon>
        <taxon>Pseudomonadati</taxon>
        <taxon>Bacteroidota</taxon>
        <taxon>Cytophagia</taxon>
        <taxon>Cytophagales</taxon>
        <taxon>Cytophagaceae</taxon>
        <taxon>Spirosoma</taxon>
    </lineage>
</organism>
<name>A0A6M5YEJ0_9BACT</name>
<keyword evidence="2" id="KW-1185">Reference proteome</keyword>
<protein>
    <submittedName>
        <fullName evidence="1">Uncharacterized protein</fullName>
    </submittedName>
</protein>